<protein>
    <submittedName>
        <fullName evidence="2">DUF1559 domain-containing protein</fullName>
    </submittedName>
</protein>
<accession>A0A432MPE2</accession>
<organism evidence="2 3">
    <name type="scientific">Tautonia sociabilis</name>
    <dbReference type="NCBI Taxonomy" id="2080755"/>
    <lineage>
        <taxon>Bacteria</taxon>
        <taxon>Pseudomonadati</taxon>
        <taxon>Planctomycetota</taxon>
        <taxon>Planctomycetia</taxon>
        <taxon>Isosphaerales</taxon>
        <taxon>Isosphaeraceae</taxon>
        <taxon>Tautonia</taxon>
    </lineage>
</organism>
<dbReference type="Pfam" id="PF07596">
    <property type="entry name" value="SBP_bac_10"/>
    <property type="match status" value="1"/>
</dbReference>
<dbReference type="Proteomes" id="UP000280296">
    <property type="component" value="Unassembled WGS sequence"/>
</dbReference>
<dbReference type="AlphaFoldDB" id="A0A432MPE2"/>
<dbReference type="InterPro" id="IPR012902">
    <property type="entry name" value="N_methyl_site"/>
</dbReference>
<comment type="caution">
    <text evidence="2">The sequence shown here is derived from an EMBL/GenBank/DDBJ whole genome shotgun (WGS) entry which is preliminary data.</text>
</comment>
<dbReference type="SUPFAM" id="SSF54523">
    <property type="entry name" value="Pili subunits"/>
    <property type="match status" value="1"/>
</dbReference>
<dbReference type="Pfam" id="PF07963">
    <property type="entry name" value="N_methyl"/>
    <property type="match status" value="1"/>
</dbReference>
<keyword evidence="3" id="KW-1185">Reference proteome</keyword>
<name>A0A432MPE2_9BACT</name>
<dbReference type="InterPro" id="IPR011453">
    <property type="entry name" value="DUF1559"/>
</dbReference>
<reference evidence="2 3" key="2">
    <citation type="submission" date="2019-01" db="EMBL/GenBank/DDBJ databases">
        <title>Tautonia sociabilis, a novel thermotolerant planctomycete of Isosphaeraceae family, isolated from a 4000 m deep subterranean habitat.</title>
        <authorList>
            <person name="Kovaleva O.L."/>
            <person name="Elcheninov A.G."/>
            <person name="Van Heerden E."/>
            <person name="Toshchakov S.V."/>
            <person name="Novikov A."/>
            <person name="Bonch-Osmolovskaya E.A."/>
            <person name="Kublanov I.V."/>
        </authorList>
    </citation>
    <scope>NUCLEOTIDE SEQUENCE [LARGE SCALE GENOMIC DNA]</scope>
    <source>
        <strain evidence="2 3">GM2012</strain>
    </source>
</reference>
<reference evidence="2 3" key="1">
    <citation type="submission" date="2018-12" db="EMBL/GenBank/DDBJ databases">
        <authorList>
            <person name="Toschakov S.V."/>
        </authorList>
    </citation>
    <scope>NUCLEOTIDE SEQUENCE [LARGE SCALE GENOMIC DNA]</scope>
    <source>
        <strain evidence="2 3">GM2012</strain>
    </source>
</reference>
<dbReference type="PANTHER" id="PTHR30093:SF2">
    <property type="entry name" value="TYPE II SECRETION SYSTEM PROTEIN H"/>
    <property type="match status" value="1"/>
</dbReference>
<evidence type="ECO:0000259" key="1">
    <source>
        <dbReference type="Pfam" id="PF07596"/>
    </source>
</evidence>
<dbReference type="Gene3D" id="3.30.700.10">
    <property type="entry name" value="Glycoprotein, Type 4 Pilin"/>
    <property type="match status" value="1"/>
</dbReference>
<gene>
    <name evidence="2" type="ORF">TsocGM_02525</name>
</gene>
<sequence length="317" mass="35022">MRRRGFTLIELLVVIAIIGVLIALLLPAVQSAREAARRTGCVNNLKQLGLAMHNYHDLHQTLPPGRVRSRVEGLGLVYSAFAQVLPQLDQGPLFDSINFNLNADRGIGLLENDTARRTRVATFLCPSDTTSDFDEEAQAPINYQMNAGTRHSVRDNSGLLFENSRVRFADIRDGTSQTALLSELSRGQGFRTNWVIELTDVPLVSYEQTCAPLHPGVPRARGNRWIYGAPNHTMYSHHRVPNDLLPDCRTGSPFGDRTNAIWDLLALDGAARSFHPGGVHVLFADGSVRFIKDSISVQIWRPLGTRNGGEIVSADSY</sequence>
<dbReference type="InterPro" id="IPR045584">
    <property type="entry name" value="Pilin-like"/>
</dbReference>
<feature type="domain" description="DUF1559" evidence="1">
    <location>
        <begin position="30"/>
        <end position="296"/>
    </location>
</feature>
<evidence type="ECO:0000313" key="2">
    <source>
        <dbReference type="EMBL" id="RUL89311.1"/>
    </source>
</evidence>
<dbReference type="NCBIfam" id="TIGR02532">
    <property type="entry name" value="IV_pilin_GFxxxE"/>
    <property type="match status" value="1"/>
</dbReference>
<dbReference type="InterPro" id="IPR027558">
    <property type="entry name" value="Pre_pil_HX9DG_C"/>
</dbReference>
<proteinExistence type="predicted"/>
<dbReference type="PANTHER" id="PTHR30093">
    <property type="entry name" value="GENERAL SECRETION PATHWAY PROTEIN G"/>
    <property type="match status" value="1"/>
</dbReference>
<dbReference type="EMBL" id="RYZH01000003">
    <property type="protein sequence ID" value="RUL89311.1"/>
    <property type="molecule type" value="Genomic_DNA"/>
</dbReference>
<dbReference type="RefSeq" id="WP_126723747.1">
    <property type="nucleotide sequence ID" value="NZ_RYZH01000003.1"/>
</dbReference>
<dbReference type="OrthoDB" id="264135at2"/>
<dbReference type="PROSITE" id="PS00409">
    <property type="entry name" value="PROKAR_NTER_METHYL"/>
    <property type="match status" value="1"/>
</dbReference>
<dbReference type="NCBIfam" id="TIGR04294">
    <property type="entry name" value="pre_pil_HX9DG"/>
    <property type="match status" value="1"/>
</dbReference>
<evidence type="ECO:0000313" key="3">
    <source>
        <dbReference type="Proteomes" id="UP000280296"/>
    </source>
</evidence>